<comment type="caution">
    <text evidence="1">The sequence shown here is derived from an EMBL/GenBank/DDBJ whole genome shotgun (WGS) entry which is preliminary data.</text>
</comment>
<gene>
    <name evidence="1" type="ORF">Nepgr_011148</name>
</gene>
<dbReference type="EMBL" id="BSYO01000009">
    <property type="protein sequence ID" value="GMH09307.1"/>
    <property type="molecule type" value="Genomic_DNA"/>
</dbReference>
<sequence>MVRDKPERFWRALRGLGVSSHFTPRPFSLVKPCSPEDRVSPETSSLSKIVPPRPHSLREIASPKTLFTPLTYFLRRFCSLRRPYSLRRSCLSEYLIHSEDIVSLDTLLFRRSWHSGDLVSLESFLSL</sequence>
<protein>
    <submittedName>
        <fullName evidence="1">Uncharacterized protein</fullName>
    </submittedName>
</protein>
<dbReference type="AlphaFoldDB" id="A0AAD3SDU4"/>
<name>A0AAD3SDU4_NEPGR</name>
<evidence type="ECO:0000313" key="2">
    <source>
        <dbReference type="Proteomes" id="UP001279734"/>
    </source>
</evidence>
<evidence type="ECO:0000313" key="1">
    <source>
        <dbReference type="EMBL" id="GMH09307.1"/>
    </source>
</evidence>
<keyword evidence="2" id="KW-1185">Reference proteome</keyword>
<reference evidence="1" key="1">
    <citation type="submission" date="2023-05" db="EMBL/GenBank/DDBJ databases">
        <title>Nepenthes gracilis genome sequencing.</title>
        <authorList>
            <person name="Fukushima K."/>
        </authorList>
    </citation>
    <scope>NUCLEOTIDE SEQUENCE</scope>
    <source>
        <strain evidence="1">SING2019-196</strain>
    </source>
</reference>
<organism evidence="1 2">
    <name type="scientific">Nepenthes gracilis</name>
    <name type="common">Slender pitcher plant</name>
    <dbReference type="NCBI Taxonomy" id="150966"/>
    <lineage>
        <taxon>Eukaryota</taxon>
        <taxon>Viridiplantae</taxon>
        <taxon>Streptophyta</taxon>
        <taxon>Embryophyta</taxon>
        <taxon>Tracheophyta</taxon>
        <taxon>Spermatophyta</taxon>
        <taxon>Magnoliopsida</taxon>
        <taxon>eudicotyledons</taxon>
        <taxon>Gunneridae</taxon>
        <taxon>Pentapetalae</taxon>
        <taxon>Caryophyllales</taxon>
        <taxon>Nepenthaceae</taxon>
        <taxon>Nepenthes</taxon>
    </lineage>
</organism>
<dbReference type="Proteomes" id="UP001279734">
    <property type="component" value="Unassembled WGS sequence"/>
</dbReference>
<accession>A0AAD3SDU4</accession>
<proteinExistence type="predicted"/>